<name>A0A1N7IBR1_9FLAO</name>
<evidence type="ECO:0000313" key="4">
    <source>
        <dbReference type="Proteomes" id="UP000279541"/>
    </source>
</evidence>
<dbReference type="KEGG" id="cjt:EG359_20585"/>
<evidence type="ECO:0000313" key="3">
    <source>
        <dbReference type="Proteomes" id="UP000186106"/>
    </source>
</evidence>
<sequence>MKAILIISLSIFYSFSFSQDRDSLIDGFSENLKAYKNTIDGTFLLKKNNKVKFKNLKFILPIWGYFQVLDENNLKFYIDNKGRKQKKTKINLGLCGTVPHYTCEIKIDNDKFIITKDETFYDYGNKEPFEVIDSIKKEGIDKIYFTNKLQKINYNENDFVFNFTKTFPYAVIIEKGTKKGILYNGQLSFYDEIIETKNWITKVKIDNKVGFYNLTEIKYSDLSDFIFGLARFTLEDGKKGYVDINGKEYFD</sequence>
<keyword evidence="4" id="KW-1185">Reference proteome</keyword>
<evidence type="ECO:0000313" key="1">
    <source>
        <dbReference type="EMBL" id="AZB01841.1"/>
    </source>
</evidence>
<gene>
    <name evidence="1" type="ORF">EG359_20585</name>
    <name evidence="2" type="ORF">SAMN05421768_10417</name>
</gene>
<reference evidence="2 3" key="1">
    <citation type="submission" date="2017-01" db="EMBL/GenBank/DDBJ databases">
        <authorList>
            <person name="Mah S.A."/>
            <person name="Swanson W.J."/>
            <person name="Moy G.W."/>
            <person name="Vacquier V.D."/>
        </authorList>
    </citation>
    <scope>NUCLEOTIDE SEQUENCE [LARGE SCALE GENOMIC DNA]</scope>
    <source>
        <strain evidence="2 3">DSM 16927</strain>
    </source>
</reference>
<dbReference type="EMBL" id="FTNZ01000004">
    <property type="protein sequence ID" value="SIS34519.1"/>
    <property type="molecule type" value="Genomic_DNA"/>
</dbReference>
<dbReference type="AlphaFoldDB" id="A0A1N7IBR1"/>
<reference evidence="1 4" key="2">
    <citation type="submission" date="2018-11" db="EMBL/GenBank/DDBJ databases">
        <title>Proposal to divide the Flavobacteriaceae and reorganize its genera based on Amino Acid Identity values calculated from whole genome sequences.</title>
        <authorList>
            <person name="Nicholson A.C."/>
            <person name="Gulvik C.A."/>
            <person name="Whitney A.M."/>
            <person name="Humrighouse B.W."/>
            <person name="Bell M."/>
            <person name="Holmes B."/>
            <person name="Steigerwalt A.G."/>
            <person name="Villarma A."/>
            <person name="Sheth M."/>
            <person name="Batra D."/>
            <person name="Pryor J."/>
            <person name="Bernardet J.-F."/>
            <person name="Hugo C."/>
            <person name="Kampfer P."/>
            <person name="Newman J."/>
            <person name="McQuiston J.R."/>
        </authorList>
    </citation>
    <scope>NUCLEOTIDE SEQUENCE [LARGE SCALE GENOMIC DNA]</scope>
    <source>
        <strain evidence="1 4">DSM 16927</strain>
    </source>
</reference>
<proteinExistence type="predicted"/>
<dbReference type="OrthoDB" id="1445451at2"/>
<dbReference type="RefSeq" id="WP_076353501.1">
    <property type="nucleotide sequence ID" value="NZ_CP033926.1"/>
</dbReference>
<dbReference type="EMBL" id="CP033926">
    <property type="protein sequence ID" value="AZB01841.1"/>
    <property type="molecule type" value="Genomic_DNA"/>
</dbReference>
<dbReference type="STRING" id="112234.SAMN05421768_10417"/>
<organism evidence="2 3">
    <name type="scientific">Chryseobacterium joostei</name>
    <dbReference type="NCBI Taxonomy" id="112234"/>
    <lineage>
        <taxon>Bacteria</taxon>
        <taxon>Pseudomonadati</taxon>
        <taxon>Bacteroidota</taxon>
        <taxon>Flavobacteriia</taxon>
        <taxon>Flavobacteriales</taxon>
        <taxon>Weeksellaceae</taxon>
        <taxon>Chryseobacterium group</taxon>
        <taxon>Chryseobacterium</taxon>
    </lineage>
</organism>
<evidence type="ECO:0000313" key="2">
    <source>
        <dbReference type="EMBL" id="SIS34519.1"/>
    </source>
</evidence>
<dbReference type="Proteomes" id="UP000186106">
    <property type="component" value="Unassembled WGS sequence"/>
</dbReference>
<accession>A0A1N7IBR1</accession>
<protein>
    <recommendedName>
        <fullName evidence="5">WG repeat-containing protein</fullName>
    </recommendedName>
</protein>
<evidence type="ECO:0008006" key="5">
    <source>
        <dbReference type="Google" id="ProtNLM"/>
    </source>
</evidence>
<dbReference type="Proteomes" id="UP000279541">
    <property type="component" value="Chromosome"/>
</dbReference>